<reference evidence="2 3" key="1">
    <citation type="journal article" date="2007" name="Virology">
        <title>Sequence and annotation of the 314-kb MT325 and the 321-kb FR483 viruses that infect Chlorella Pbi.</title>
        <authorList>
            <person name="Fitzgerald L.A."/>
            <person name="Graves M.V."/>
            <person name="Li X."/>
            <person name="Feldblyum T."/>
            <person name="Hartigan J."/>
            <person name="Van Etten J.L."/>
        </authorList>
    </citation>
    <scope>NUCLEOTIDE SEQUENCE [LARGE SCALE GENOMIC DNA]</scope>
    <source>
        <strain evidence="2 3">MT325</strain>
    </source>
</reference>
<keyword evidence="1" id="KW-0472">Membrane</keyword>
<dbReference type="Proteomes" id="UP000246715">
    <property type="component" value="Segment"/>
</dbReference>
<feature type="transmembrane region" description="Helical" evidence="1">
    <location>
        <begin position="37"/>
        <end position="58"/>
    </location>
</feature>
<protein>
    <submittedName>
        <fullName evidence="2">Uncharacterized protein m220R</fullName>
    </submittedName>
</protein>
<proteinExistence type="predicted"/>
<evidence type="ECO:0000256" key="1">
    <source>
        <dbReference type="SAM" id="Phobius"/>
    </source>
</evidence>
<organismHost>
    <name type="scientific">Paramecium bursaria</name>
    <dbReference type="NCBI Taxonomy" id="74790"/>
</organismHost>
<keyword evidence="1" id="KW-1133">Transmembrane helix</keyword>
<dbReference type="EMBL" id="DQ491001">
    <property type="protein sequence ID" value="ABT13774.1"/>
    <property type="molecule type" value="Genomic_DNA"/>
</dbReference>
<name>A7ITV0_PBCVM</name>
<evidence type="ECO:0000313" key="2">
    <source>
        <dbReference type="EMBL" id="ABT13774.1"/>
    </source>
</evidence>
<gene>
    <name evidence="2" type="primary">m220R</name>
    <name evidence="2" type="ORF">MT325_m220R</name>
</gene>
<keyword evidence="1" id="KW-0812">Transmembrane</keyword>
<sequence>MLLNVCCSSPRTMSIHRNKFSPESIPKALPKFFMSKFGRYVFSVNFFTMVMGSLLRAIPAATMAPAEVPATIFSLFSCPVFFSTCMAPRALMDFAPPPARTRDSG</sequence>
<evidence type="ECO:0000313" key="3">
    <source>
        <dbReference type="Proteomes" id="UP000246715"/>
    </source>
</evidence>
<organism evidence="2 3">
    <name type="scientific">Paramecium bursaria Chlorella virus MT325</name>
    <name type="common">PBCV-MT325</name>
    <dbReference type="NCBI Taxonomy" id="346932"/>
    <lineage>
        <taxon>Viruses</taxon>
        <taxon>Varidnaviria</taxon>
        <taxon>Bamfordvirae</taxon>
        <taxon>Nucleocytoviricota</taxon>
        <taxon>Megaviricetes</taxon>
        <taxon>Algavirales</taxon>
        <taxon>Phycodnaviridae</taxon>
        <taxon>Chlorovirus</taxon>
        <taxon>Chlorovirus conductrix</taxon>
        <taxon>Paramecium bursaria Chlorella virus A1</taxon>
    </lineage>
</organism>
<feature type="transmembrane region" description="Helical" evidence="1">
    <location>
        <begin position="70"/>
        <end position="92"/>
    </location>
</feature>
<accession>A7ITV0</accession>